<keyword evidence="2 7" id="KW-0963">Cytoplasm</keyword>
<comment type="catalytic activity">
    <reaction evidence="6 7">
        <text>diphosphate + H2O = 2 phosphate + H(+)</text>
        <dbReference type="Rhea" id="RHEA:24576"/>
        <dbReference type="ChEBI" id="CHEBI:15377"/>
        <dbReference type="ChEBI" id="CHEBI:15378"/>
        <dbReference type="ChEBI" id="CHEBI:33019"/>
        <dbReference type="ChEBI" id="CHEBI:43474"/>
        <dbReference type="EC" id="3.6.1.1"/>
    </reaction>
</comment>
<dbReference type="Pfam" id="PF00719">
    <property type="entry name" value="Pyrophosphatase"/>
    <property type="match status" value="1"/>
</dbReference>
<dbReference type="GO" id="GO:0005737">
    <property type="term" value="C:cytoplasm"/>
    <property type="evidence" value="ECO:0007669"/>
    <property type="project" value="UniProtKB-SubCell"/>
</dbReference>
<dbReference type="FunFam" id="3.90.80.10:FF:000003">
    <property type="entry name" value="Inorganic pyrophosphatase"/>
    <property type="match status" value="1"/>
</dbReference>
<dbReference type="InterPro" id="IPR036649">
    <property type="entry name" value="Pyrophosphatase_sf"/>
</dbReference>
<proteinExistence type="inferred from homology"/>
<feature type="binding site" evidence="7">
    <location>
        <position position="55"/>
    </location>
    <ligand>
        <name>substrate</name>
    </ligand>
</feature>
<protein>
    <recommendedName>
        <fullName evidence="7">Inorganic pyrophosphatase</fullName>
        <ecNumber evidence="7">3.6.1.1</ecNumber>
    </recommendedName>
    <alternativeName>
        <fullName evidence="7">Pyrophosphate phospho-hydrolase</fullName>
        <shortName evidence="7">PPase</shortName>
    </alternativeName>
</protein>
<dbReference type="PANTHER" id="PTHR10286">
    <property type="entry name" value="INORGANIC PYROPHOSPHATASE"/>
    <property type="match status" value="1"/>
</dbReference>
<comment type="subunit">
    <text evidence="7">Homohexamer.</text>
</comment>
<dbReference type="GO" id="GO:0006796">
    <property type="term" value="P:phosphate-containing compound metabolic process"/>
    <property type="evidence" value="ECO:0007669"/>
    <property type="project" value="InterPro"/>
</dbReference>
<evidence type="ECO:0000313" key="8">
    <source>
        <dbReference type="EMBL" id="SCA56419.1"/>
    </source>
</evidence>
<keyword evidence="4 7" id="KW-0378">Hydrolase</keyword>
<feature type="binding site" evidence="7">
    <location>
        <position position="65"/>
    </location>
    <ligand>
        <name>Mg(2+)</name>
        <dbReference type="ChEBI" id="CHEBI:18420"/>
        <label>1</label>
    </ligand>
</feature>
<dbReference type="PROSITE" id="PS00387">
    <property type="entry name" value="PPASE"/>
    <property type="match status" value="1"/>
</dbReference>
<evidence type="ECO:0000256" key="5">
    <source>
        <dbReference type="ARBA" id="ARBA00022842"/>
    </source>
</evidence>
<comment type="function">
    <text evidence="7">Catalyzes the hydrolysis of inorganic pyrophosphate (PPi) forming two phosphate ions.</text>
</comment>
<name>A0A1C3RGM0_9PROT</name>
<dbReference type="Gene3D" id="3.90.80.10">
    <property type="entry name" value="Inorganic pyrophosphatase"/>
    <property type="match status" value="1"/>
</dbReference>
<evidence type="ECO:0000256" key="2">
    <source>
        <dbReference type="ARBA" id="ARBA00022490"/>
    </source>
</evidence>
<organism evidence="8 9">
    <name type="scientific">Candidatus Terasakiella magnetica</name>
    <dbReference type="NCBI Taxonomy" id="1867952"/>
    <lineage>
        <taxon>Bacteria</taxon>
        <taxon>Pseudomonadati</taxon>
        <taxon>Pseudomonadota</taxon>
        <taxon>Alphaproteobacteria</taxon>
        <taxon>Rhodospirillales</taxon>
        <taxon>Terasakiellaceae</taxon>
        <taxon>Terasakiella</taxon>
    </lineage>
</organism>
<dbReference type="AlphaFoldDB" id="A0A1C3RGM0"/>
<keyword evidence="9" id="KW-1185">Reference proteome</keyword>
<dbReference type="GO" id="GO:0000287">
    <property type="term" value="F:magnesium ion binding"/>
    <property type="evidence" value="ECO:0007669"/>
    <property type="project" value="UniProtKB-UniRule"/>
</dbReference>
<feature type="binding site" evidence="7">
    <location>
        <position position="102"/>
    </location>
    <ligand>
        <name>Mg(2+)</name>
        <dbReference type="ChEBI" id="CHEBI:18420"/>
        <label>1</label>
    </ligand>
</feature>
<comment type="subcellular location">
    <subcellularLocation>
        <location evidence="7">Cytoplasm</location>
    </subcellularLocation>
</comment>
<dbReference type="SUPFAM" id="SSF50324">
    <property type="entry name" value="Inorganic pyrophosphatase"/>
    <property type="match status" value="1"/>
</dbReference>
<dbReference type="OrthoDB" id="5187599at2"/>
<dbReference type="InterPro" id="IPR008162">
    <property type="entry name" value="Pyrophosphatase"/>
</dbReference>
<feature type="binding site" evidence="7">
    <location>
        <position position="70"/>
    </location>
    <ligand>
        <name>Mg(2+)</name>
        <dbReference type="ChEBI" id="CHEBI:18420"/>
        <label>1</label>
    </ligand>
</feature>
<keyword evidence="5 7" id="KW-0460">Magnesium</keyword>
<comment type="cofactor">
    <cofactor evidence="1 7">
        <name>Mg(2+)</name>
        <dbReference type="ChEBI" id="CHEBI:18420"/>
    </cofactor>
</comment>
<feature type="binding site" evidence="7">
    <location>
        <position position="70"/>
    </location>
    <ligand>
        <name>Mg(2+)</name>
        <dbReference type="ChEBI" id="CHEBI:18420"/>
        <label>2</label>
    </ligand>
</feature>
<keyword evidence="3 7" id="KW-0479">Metal-binding</keyword>
<accession>A0A1C3RGM0</accession>
<dbReference type="NCBIfam" id="NF002317">
    <property type="entry name" value="PRK01250.1"/>
    <property type="match status" value="1"/>
</dbReference>
<evidence type="ECO:0000256" key="4">
    <source>
        <dbReference type="ARBA" id="ARBA00022801"/>
    </source>
</evidence>
<feature type="binding site" evidence="7">
    <location>
        <position position="141"/>
    </location>
    <ligand>
        <name>substrate</name>
    </ligand>
</feature>
<dbReference type="Proteomes" id="UP000231658">
    <property type="component" value="Unassembled WGS sequence"/>
</dbReference>
<dbReference type="STRING" id="1867952.MTBPR1_20267"/>
<dbReference type="RefSeq" id="WP_069188512.1">
    <property type="nucleotide sequence ID" value="NZ_FLYE01000012.1"/>
</dbReference>
<dbReference type="GO" id="GO:0004427">
    <property type="term" value="F:inorganic diphosphate phosphatase activity"/>
    <property type="evidence" value="ECO:0007669"/>
    <property type="project" value="UniProtKB-UniRule"/>
</dbReference>
<gene>
    <name evidence="7 8" type="primary">ppa</name>
    <name evidence="8" type="ORF">MTBPR1_20267</name>
</gene>
<dbReference type="CDD" id="cd00412">
    <property type="entry name" value="pyrophosphatase"/>
    <property type="match status" value="1"/>
</dbReference>
<feature type="binding site" evidence="7">
    <location>
        <position position="43"/>
    </location>
    <ligand>
        <name>substrate</name>
    </ligand>
</feature>
<comment type="similarity">
    <text evidence="7">Belongs to the PPase family.</text>
</comment>
<evidence type="ECO:0000256" key="7">
    <source>
        <dbReference type="HAMAP-Rule" id="MF_00209"/>
    </source>
</evidence>
<dbReference type="EC" id="3.6.1.1" evidence="7"/>
<sequence length="175" mass="19282">MDIKKIPVGDAPEAVNVIIEVSAGSTPVKYEFDKDSGAIFVDRFVHTPMHYPANYGFVPHTLSDDGDPIDVLVLAPEAIIPGAVIPARPIGVLMMEDDGGMDEKVLAVPTDKMHLMYKDVKTASDLPEIVLQEIAHFFEHYKDLEKGKWVKIAGWEGVEKAKQLIMEAVDRANKA</sequence>
<evidence type="ECO:0000256" key="6">
    <source>
        <dbReference type="ARBA" id="ARBA00047820"/>
    </source>
</evidence>
<evidence type="ECO:0000313" key="9">
    <source>
        <dbReference type="Proteomes" id="UP000231658"/>
    </source>
</evidence>
<dbReference type="HAMAP" id="MF_00209">
    <property type="entry name" value="Inorganic_PPase"/>
    <property type="match status" value="1"/>
</dbReference>
<evidence type="ECO:0000256" key="3">
    <source>
        <dbReference type="ARBA" id="ARBA00022723"/>
    </source>
</evidence>
<evidence type="ECO:0000256" key="1">
    <source>
        <dbReference type="ARBA" id="ARBA00001946"/>
    </source>
</evidence>
<reference evidence="8 9" key="1">
    <citation type="submission" date="2016-07" db="EMBL/GenBank/DDBJ databases">
        <authorList>
            <person name="Lefevre C.T."/>
        </authorList>
    </citation>
    <scope>NUCLEOTIDE SEQUENCE [LARGE SCALE GENOMIC DNA]</scope>
    <source>
        <strain evidence="8">PR1</strain>
    </source>
</reference>
<feature type="binding site" evidence="7">
    <location>
        <position position="29"/>
    </location>
    <ligand>
        <name>substrate</name>
    </ligand>
</feature>
<dbReference type="EMBL" id="FLYE01000012">
    <property type="protein sequence ID" value="SCA56419.1"/>
    <property type="molecule type" value="Genomic_DNA"/>
</dbReference>